<dbReference type="EMBL" id="JAPZBU010000008">
    <property type="protein sequence ID" value="KAJ5392143.1"/>
    <property type="molecule type" value="Genomic_DNA"/>
</dbReference>
<accession>A0A9W9VZA3</accession>
<proteinExistence type="predicted"/>
<organism evidence="1 2">
    <name type="scientific">Penicillium cosmopolitanum</name>
    <dbReference type="NCBI Taxonomy" id="1131564"/>
    <lineage>
        <taxon>Eukaryota</taxon>
        <taxon>Fungi</taxon>
        <taxon>Dikarya</taxon>
        <taxon>Ascomycota</taxon>
        <taxon>Pezizomycotina</taxon>
        <taxon>Eurotiomycetes</taxon>
        <taxon>Eurotiomycetidae</taxon>
        <taxon>Eurotiales</taxon>
        <taxon>Aspergillaceae</taxon>
        <taxon>Penicillium</taxon>
    </lineage>
</organism>
<comment type="caution">
    <text evidence="1">The sequence shown here is derived from an EMBL/GenBank/DDBJ whole genome shotgun (WGS) entry which is preliminary data.</text>
</comment>
<name>A0A9W9VZA3_9EURO</name>
<dbReference type="AlphaFoldDB" id="A0A9W9VZA3"/>
<evidence type="ECO:0000313" key="1">
    <source>
        <dbReference type="EMBL" id="KAJ5392143.1"/>
    </source>
</evidence>
<reference evidence="1" key="2">
    <citation type="journal article" date="2023" name="IMA Fungus">
        <title>Comparative genomic study of the Penicillium genus elucidates a diverse pangenome and 15 lateral gene transfer events.</title>
        <authorList>
            <person name="Petersen C."/>
            <person name="Sorensen T."/>
            <person name="Nielsen M.R."/>
            <person name="Sondergaard T.E."/>
            <person name="Sorensen J.L."/>
            <person name="Fitzpatrick D.A."/>
            <person name="Frisvad J.C."/>
            <person name="Nielsen K.L."/>
        </authorList>
    </citation>
    <scope>NUCLEOTIDE SEQUENCE</scope>
    <source>
        <strain evidence="1">IBT 29677</strain>
    </source>
</reference>
<dbReference type="Proteomes" id="UP001147747">
    <property type="component" value="Unassembled WGS sequence"/>
</dbReference>
<dbReference type="RefSeq" id="XP_056487821.1">
    <property type="nucleotide sequence ID" value="XM_056632270.1"/>
</dbReference>
<keyword evidence="2" id="KW-1185">Reference proteome</keyword>
<sequence length="99" mass="10727">MPLRLGVNSIENGSGQIWGKGAGQISPGRKRNIVIVAEPFSQVLILFRQNLGPKRPTLLYRTLSRIAGSQGVLESALQLRFDAAIPATAPDTRDFARDA</sequence>
<protein>
    <submittedName>
        <fullName evidence="1">Uncharacterized protein</fullName>
    </submittedName>
</protein>
<gene>
    <name evidence="1" type="ORF">N7509_007633</name>
</gene>
<evidence type="ECO:0000313" key="2">
    <source>
        <dbReference type="Proteomes" id="UP001147747"/>
    </source>
</evidence>
<dbReference type="GeneID" id="81371250"/>
<reference evidence="1" key="1">
    <citation type="submission" date="2022-12" db="EMBL/GenBank/DDBJ databases">
        <authorList>
            <person name="Petersen C."/>
        </authorList>
    </citation>
    <scope>NUCLEOTIDE SEQUENCE</scope>
    <source>
        <strain evidence="1">IBT 29677</strain>
    </source>
</reference>